<protein>
    <submittedName>
        <fullName evidence="10">ABC transporter permease</fullName>
    </submittedName>
    <submittedName>
        <fullName evidence="11">AI-2E family transporter</fullName>
    </submittedName>
</protein>
<feature type="transmembrane region" description="Helical" evidence="9">
    <location>
        <begin position="77"/>
        <end position="99"/>
    </location>
</feature>
<feature type="region of interest" description="Disordered" evidence="8">
    <location>
        <begin position="138"/>
        <end position="166"/>
    </location>
</feature>
<feature type="transmembrane region" description="Helical" evidence="9">
    <location>
        <begin position="46"/>
        <end position="65"/>
    </location>
</feature>
<keyword evidence="6 9" id="KW-1133">Transmembrane helix</keyword>
<dbReference type="RefSeq" id="WP_128964895.1">
    <property type="nucleotide sequence ID" value="NZ_BMHC01000001.1"/>
</dbReference>
<dbReference type="Proteomes" id="UP000625079">
    <property type="component" value="Unassembled WGS sequence"/>
</dbReference>
<evidence type="ECO:0000256" key="2">
    <source>
        <dbReference type="ARBA" id="ARBA00009773"/>
    </source>
</evidence>
<keyword evidence="3" id="KW-0813">Transport</keyword>
<dbReference type="Pfam" id="PF01594">
    <property type="entry name" value="AI-2E_transport"/>
    <property type="match status" value="2"/>
</dbReference>
<comment type="subcellular location">
    <subcellularLocation>
        <location evidence="1">Cell membrane</location>
        <topology evidence="1">Multi-pass membrane protein</topology>
    </subcellularLocation>
</comment>
<reference evidence="10" key="3">
    <citation type="submission" date="2022-12" db="EMBL/GenBank/DDBJ databases">
        <authorList>
            <person name="Sun Q."/>
            <person name="Zhou Y."/>
        </authorList>
    </citation>
    <scope>NUCLEOTIDE SEQUENCE</scope>
    <source>
        <strain evidence="10">CGMCC 1.15034</strain>
    </source>
</reference>
<feature type="transmembrane region" description="Helical" evidence="9">
    <location>
        <begin position="21"/>
        <end position="40"/>
    </location>
</feature>
<evidence type="ECO:0000256" key="9">
    <source>
        <dbReference type="SAM" id="Phobius"/>
    </source>
</evidence>
<keyword evidence="4" id="KW-1003">Cell membrane</keyword>
<reference evidence="10" key="1">
    <citation type="journal article" date="2014" name="Int. J. Syst. Evol. Microbiol.">
        <title>Complete genome sequence of Corynebacterium casei LMG S-19264T (=DSM 44701T), isolated from a smear-ripened cheese.</title>
        <authorList>
            <consortium name="US DOE Joint Genome Institute (JGI-PGF)"/>
            <person name="Walter F."/>
            <person name="Albersmeier A."/>
            <person name="Kalinowski J."/>
            <person name="Ruckert C."/>
        </authorList>
    </citation>
    <scope>NUCLEOTIDE SEQUENCE</scope>
    <source>
        <strain evidence="10">CGMCC 1.15034</strain>
    </source>
</reference>
<name>A0A410V3K1_9BRAD</name>
<dbReference type="PANTHER" id="PTHR21716:SF53">
    <property type="entry name" value="PERMEASE PERM-RELATED"/>
    <property type="match status" value="1"/>
</dbReference>
<keyword evidence="12" id="KW-1185">Reference proteome</keyword>
<gene>
    <name evidence="10" type="ORF">GCM10010987_00080</name>
    <name evidence="11" type="ORF">XH86_11355</name>
</gene>
<feature type="transmembrane region" description="Helical" evidence="9">
    <location>
        <begin position="177"/>
        <end position="200"/>
    </location>
</feature>
<proteinExistence type="inferred from homology"/>
<evidence type="ECO:0000256" key="5">
    <source>
        <dbReference type="ARBA" id="ARBA00022692"/>
    </source>
</evidence>
<evidence type="ECO:0000256" key="3">
    <source>
        <dbReference type="ARBA" id="ARBA00022448"/>
    </source>
</evidence>
<keyword evidence="5 9" id="KW-0812">Transmembrane</keyword>
<dbReference type="EMBL" id="CP030057">
    <property type="protein sequence ID" value="QOZ59271.1"/>
    <property type="molecule type" value="Genomic_DNA"/>
</dbReference>
<dbReference type="InterPro" id="IPR002549">
    <property type="entry name" value="AI-2E-like"/>
</dbReference>
<evidence type="ECO:0000313" key="10">
    <source>
        <dbReference type="EMBL" id="GGI18593.1"/>
    </source>
</evidence>
<feature type="compositionally biased region" description="Low complexity" evidence="8">
    <location>
        <begin position="140"/>
        <end position="153"/>
    </location>
</feature>
<dbReference type="AlphaFoldDB" id="A0A410V3K1"/>
<keyword evidence="7 9" id="KW-0472">Membrane</keyword>
<reference evidence="11 12" key="2">
    <citation type="submission" date="2018-06" db="EMBL/GenBank/DDBJ databases">
        <title>Comparative genomics of rhizobia nodulating Arachis hypogaea in China.</title>
        <authorList>
            <person name="Li Y."/>
        </authorList>
    </citation>
    <scope>NUCLEOTIDE SEQUENCE [LARGE SCALE GENOMIC DNA]</scope>
    <source>
        <strain evidence="11 12">CCBAU 51658</strain>
    </source>
</reference>
<dbReference type="PANTHER" id="PTHR21716">
    <property type="entry name" value="TRANSMEMBRANE PROTEIN"/>
    <property type="match status" value="1"/>
</dbReference>
<evidence type="ECO:0000313" key="12">
    <source>
        <dbReference type="Proteomes" id="UP000593880"/>
    </source>
</evidence>
<accession>A0A410V3K1</accession>
<evidence type="ECO:0000256" key="8">
    <source>
        <dbReference type="SAM" id="MobiDB-lite"/>
    </source>
</evidence>
<evidence type="ECO:0000313" key="11">
    <source>
        <dbReference type="EMBL" id="QOZ59271.1"/>
    </source>
</evidence>
<evidence type="ECO:0000313" key="13">
    <source>
        <dbReference type="Proteomes" id="UP000625079"/>
    </source>
</evidence>
<dbReference type="GO" id="GO:0005886">
    <property type="term" value="C:plasma membrane"/>
    <property type="evidence" value="ECO:0007669"/>
    <property type="project" value="UniProtKB-SubCell"/>
</dbReference>
<dbReference type="OrthoDB" id="9799225at2"/>
<dbReference type="Proteomes" id="UP000593880">
    <property type="component" value="Chromosome"/>
</dbReference>
<feature type="region of interest" description="Disordered" evidence="8">
    <location>
        <begin position="461"/>
        <end position="498"/>
    </location>
</feature>
<evidence type="ECO:0000256" key="7">
    <source>
        <dbReference type="ARBA" id="ARBA00023136"/>
    </source>
</evidence>
<feature type="transmembrane region" description="Helical" evidence="9">
    <location>
        <begin position="339"/>
        <end position="364"/>
    </location>
</feature>
<comment type="similarity">
    <text evidence="2">Belongs to the autoinducer-2 exporter (AI-2E) (TC 2.A.86) family.</text>
</comment>
<dbReference type="EMBL" id="BMHC01000001">
    <property type="protein sequence ID" value="GGI18593.1"/>
    <property type="molecule type" value="Genomic_DNA"/>
</dbReference>
<evidence type="ECO:0000256" key="1">
    <source>
        <dbReference type="ARBA" id="ARBA00004651"/>
    </source>
</evidence>
<evidence type="ECO:0000256" key="4">
    <source>
        <dbReference type="ARBA" id="ARBA00022475"/>
    </source>
</evidence>
<feature type="transmembrane region" description="Helical" evidence="9">
    <location>
        <begin position="300"/>
        <end position="319"/>
    </location>
</feature>
<feature type="transmembrane region" description="Helical" evidence="9">
    <location>
        <begin position="263"/>
        <end position="288"/>
    </location>
</feature>
<evidence type="ECO:0000256" key="6">
    <source>
        <dbReference type="ARBA" id="ARBA00022989"/>
    </source>
</evidence>
<organism evidence="10 13">
    <name type="scientific">Bradyrhizobium guangdongense</name>
    <dbReference type="NCBI Taxonomy" id="1325090"/>
    <lineage>
        <taxon>Bacteria</taxon>
        <taxon>Pseudomonadati</taxon>
        <taxon>Pseudomonadota</taxon>
        <taxon>Alphaproteobacteria</taxon>
        <taxon>Hyphomicrobiales</taxon>
        <taxon>Nitrobacteraceae</taxon>
        <taxon>Bradyrhizobium</taxon>
    </lineage>
</organism>
<sequence>MSHADRSPSWEEENVPAAASPASTILSLQIGVIIVAALYFAREVLVPITVAVLLSFVLSPLVNFLRRLRLGRIPSVLIAVLFAIGIIAVIGTIIGSQVAQLTRHAPEYASTIEKKVLTVRELALDKISGVVEHFGYDVKSGQTSTTPPSTPRADSPPREQPAPGAQPSNPLALLEKYLSPVLSPFATFGIIVVVAIFVLLQKEDLRDRMIRLFGSTDLHRTTVAMDDAAKRLSRYFLAQLGLNSAFGLVIGSGLYLIGVPNPILWGILSALLRFVPYIGSFMSAGLPIALATAVDPGWSMAIWTAALYVVVELLVSQGVEPVLYGHSTGLSPFAVVVSAIFWSWLWGSIGLVLSMPLTLCLVVLGRYVDRLEFLDVLLGDRPPLTPVESFYQRILAGDADEAQDHAELLLDKRSLSSYYDEVALKGLQLAANDAERGAIGHRQLEKVRNTILGLISELSTYDDGHPPSSGEPPAGTPKDQQRIAESPPPKTILNPRSLSAPWQGERPVLCLAGKGPLDESAAAMLAQLLDKHGLGARVASYHEASREGISSLEVTGVAMVCISYLDIQGNPSHLRYLLQRLRRRLPDTPLLVGLWPADDEVLKDKAVQMAVGADYYVSSLRAAVDVCVAEAQKGSRPTALS</sequence>
<feature type="transmembrane region" description="Helical" evidence="9">
    <location>
        <begin position="235"/>
        <end position="257"/>
    </location>
</feature>